<proteinExistence type="predicted"/>
<dbReference type="PROSITE" id="PS51228">
    <property type="entry name" value="ACB_2"/>
    <property type="match status" value="1"/>
</dbReference>
<dbReference type="InterPro" id="IPR051053">
    <property type="entry name" value="ECH/Chromodomain_protein"/>
</dbReference>
<feature type="domain" description="ACB" evidence="4">
    <location>
        <begin position="25"/>
        <end position="110"/>
    </location>
</feature>
<dbReference type="InterPro" id="IPR000582">
    <property type="entry name" value="Acyl-CoA-binding_protein"/>
</dbReference>
<dbReference type="PRINTS" id="PR00689">
    <property type="entry name" value="ACOABINDINGP"/>
</dbReference>
<evidence type="ECO:0000256" key="2">
    <source>
        <dbReference type="ARBA" id="ARBA00023140"/>
    </source>
</evidence>
<protein>
    <submittedName>
        <fullName evidence="5">Putative enoyl-coa hydratase/isomerase</fullName>
    </submittedName>
</protein>
<dbReference type="Gene3D" id="1.20.80.10">
    <property type="match status" value="1"/>
</dbReference>
<keyword evidence="3 5" id="KW-0413">Isomerase</keyword>
<dbReference type="Gene3D" id="1.10.12.10">
    <property type="entry name" value="Lyase 2-enoyl-coa Hydratase, Chain A, domain 2"/>
    <property type="match status" value="1"/>
</dbReference>
<reference evidence="5" key="1">
    <citation type="submission" date="2018-03" db="EMBL/GenBank/DDBJ databases">
        <title>The relapsing fever spirochete Borrelia turicatae persists in the highly oxidative environment of its soft-bodied tick vector.</title>
        <authorList>
            <person name="Bourret T.J."/>
            <person name="Boyle W.K."/>
            <person name="Valenzuela J.G."/>
            <person name="Oliveira F."/>
            <person name="Lopez J.E."/>
        </authorList>
    </citation>
    <scope>NUCLEOTIDE SEQUENCE</scope>
    <source>
        <strain evidence="5">Kansas strain/isolate</strain>
        <tissue evidence="5">Salivary glands</tissue>
    </source>
</reference>
<accession>A0A2R5L3U8</accession>
<dbReference type="Pfam" id="PF00378">
    <property type="entry name" value="ECH_1"/>
    <property type="match status" value="1"/>
</dbReference>
<name>A0A2R5L3U8_9ACAR</name>
<dbReference type="PROSITE" id="PS00880">
    <property type="entry name" value="ACB_1"/>
    <property type="match status" value="1"/>
</dbReference>
<dbReference type="SUPFAM" id="SSF52096">
    <property type="entry name" value="ClpP/crotonase"/>
    <property type="match status" value="1"/>
</dbReference>
<dbReference type="InterPro" id="IPR029045">
    <property type="entry name" value="ClpP/crotonase-like_dom_sf"/>
</dbReference>
<dbReference type="GO" id="GO:0004165">
    <property type="term" value="F:delta(3)-delta(2)-enoyl-CoA isomerase activity"/>
    <property type="evidence" value="ECO:0007669"/>
    <property type="project" value="UniProtKB-ARBA"/>
</dbReference>
<dbReference type="InterPro" id="IPR014748">
    <property type="entry name" value="Enoyl-CoA_hydra_C"/>
</dbReference>
<dbReference type="InterPro" id="IPR014352">
    <property type="entry name" value="FERM/acyl-CoA-bd_prot_sf"/>
</dbReference>
<dbReference type="CDD" id="cd00435">
    <property type="entry name" value="ACBP"/>
    <property type="match status" value="1"/>
</dbReference>
<dbReference type="GO" id="GO:0000062">
    <property type="term" value="F:fatty-acyl-CoA binding"/>
    <property type="evidence" value="ECO:0007669"/>
    <property type="project" value="InterPro"/>
</dbReference>
<evidence type="ECO:0000256" key="3">
    <source>
        <dbReference type="ARBA" id="ARBA00023235"/>
    </source>
</evidence>
<dbReference type="SUPFAM" id="SSF47027">
    <property type="entry name" value="Acyl-CoA binding protein"/>
    <property type="match status" value="1"/>
</dbReference>
<sequence length="378" mass="41670">MFSVSSKFLSNIRCYSAVIHRFKSTSERFARAVEDLKGVTTQPSNDVKLSLYGLYKQATEGKCTASRPGVFDLVGRAKWDAWNKLGSLSQAEAEQQYVTLVEGLKSPLEPTSMELKSAVPDGIVATVQDKVFTIRFNRPDKKNSITSKMYQGIIDLVKEVTEREDVNLLVLTGTGDFFSSGNDLENFLHMAKTGRTIEDLAKDAAELVRAYVSTFIDFPKPMVALVNGPAIGVACTILGIFDVVYASDKAFFQTPFSNLGLSPEGCSSFTFPRIMGNARAGEVLMMNKQLSAEEAKLCGFVSDILPHSSFVDEAEQRVKKMAGLPPNSLMYSKMLLRDVVRADLHAANNRECDRLIERFTSDEALGAVMNFFKGKGKL</sequence>
<organism evidence="5">
    <name type="scientific">Ornithodoros turicata</name>
    <dbReference type="NCBI Taxonomy" id="34597"/>
    <lineage>
        <taxon>Eukaryota</taxon>
        <taxon>Metazoa</taxon>
        <taxon>Ecdysozoa</taxon>
        <taxon>Arthropoda</taxon>
        <taxon>Chelicerata</taxon>
        <taxon>Arachnida</taxon>
        <taxon>Acari</taxon>
        <taxon>Parasitiformes</taxon>
        <taxon>Ixodida</taxon>
        <taxon>Ixodoidea</taxon>
        <taxon>Argasidae</taxon>
        <taxon>Ornithodorinae</taxon>
        <taxon>Ornithodoros</taxon>
    </lineage>
</organism>
<dbReference type="PANTHER" id="PTHR43684">
    <property type="match status" value="1"/>
</dbReference>
<dbReference type="InterPro" id="IPR001753">
    <property type="entry name" value="Enoyl-CoA_hydra/iso"/>
</dbReference>
<dbReference type="Pfam" id="PF00887">
    <property type="entry name" value="ACBP"/>
    <property type="match status" value="1"/>
</dbReference>
<dbReference type="EMBL" id="GGLE01000019">
    <property type="protein sequence ID" value="MBY04145.1"/>
    <property type="molecule type" value="Transcribed_RNA"/>
</dbReference>
<dbReference type="FunFam" id="3.90.226.10:FF:000084">
    <property type="entry name" value="Enoyl-CoA delta isomerase 2, mitochondrial"/>
    <property type="match status" value="1"/>
</dbReference>
<dbReference type="GO" id="GO:0005777">
    <property type="term" value="C:peroxisome"/>
    <property type="evidence" value="ECO:0007669"/>
    <property type="project" value="UniProtKB-SubCell"/>
</dbReference>
<dbReference type="InterPro" id="IPR022408">
    <property type="entry name" value="Acyl-CoA-binding_prot_CS"/>
</dbReference>
<dbReference type="InterPro" id="IPR035984">
    <property type="entry name" value="Acyl-CoA-binding_sf"/>
</dbReference>
<evidence type="ECO:0000259" key="4">
    <source>
        <dbReference type="PROSITE" id="PS51228"/>
    </source>
</evidence>
<dbReference type="CDD" id="cd06558">
    <property type="entry name" value="crotonase-like"/>
    <property type="match status" value="1"/>
</dbReference>
<keyword evidence="2" id="KW-0576">Peroxisome</keyword>
<evidence type="ECO:0000256" key="1">
    <source>
        <dbReference type="ARBA" id="ARBA00004275"/>
    </source>
</evidence>
<dbReference type="AlphaFoldDB" id="A0A2R5L3U8"/>
<dbReference type="PANTHER" id="PTHR43684:SF1">
    <property type="entry name" value="ENOYL-COA DELTA ISOMERASE 2"/>
    <property type="match status" value="1"/>
</dbReference>
<comment type="subcellular location">
    <subcellularLocation>
        <location evidence="1">Peroxisome</location>
    </subcellularLocation>
</comment>
<evidence type="ECO:0000313" key="5">
    <source>
        <dbReference type="EMBL" id="MBY04145.1"/>
    </source>
</evidence>
<dbReference type="Gene3D" id="3.90.226.10">
    <property type="entry name" value="2-enoyl-CoA Hydratase, Chain A, domain 1"/>
    <property type="match status" value="1"/>
</dbReference>